<keyword evidence="4" id="KW-0560">Oxidoreductase</keyword>
<dbReference type="InterPro" id="IPR036291">
    <property type="entry name" value="NAD(P)-bd_dom_sf"/>
</dbReference>
<dbReference type="SUPFAM" id="SSF52283">
    <property type="entry name" value="Formate/glycerate dehydrogenase catalytic domain-like"/>
    <property type="match status" value="1"/>
</dbReference>
<keyword evidence="3" id="KW-0521">NADP</keyword>
<keyword evidence="11" id="KW-1185">Reference proteome</keyword>
<evidence type="ECO:0000256" key="4">
    <source>
        <dbReference type="ARBA" id="ARBA00023002"/>
    </source>
</evidence>
<evidence type="ECO:0000313" key="11">
    <source>
        <dbReference type="Proteomes" id="UP001530315"/>
    </source>
</evidence>
<reference evidence="10 11" key="1">
    <citation type="submission" date="2024-10" db="EMBL/GenBank/DDBJ databases">
        <title>Updated reference genomes for cyclostephanoid diatoms.</title>
        <authorList>
            <person name="Roberts W.R."/>
            <person name="Alverson A.J."/>
        </authorList>
    </citation>
    <scope>NUCLEOTIDE SEQUENCE [LARGE SCALE GENOMIC DNA]</scope>
    <source>
        <strain evidence="10 11">AJA276-08</strain>
    </source>
</reference>
<feature type="domain" description="Alanine dehydrogenase/pyridine nucleotide transhydrogenase N-terminal" evidence="9">
    <location>
        <begin position="65"/>
        <end position="209"/>
    </location>
</feature>
<dbReference type="InterPro" id="IPR032095">
    <property type="entry name" value="Sacchrp_dh-like_C"/>
</dbReference>
<dbReference type="SMART" id="SM01003">
    <property type="entry name" value="AlaDh_PNT_N"/>
    <property type="match status" value="1"/>
</dbReference>
<evidence type="ECO:0000256" key="1">
    <source>
        <dbReference type="ARBA" id="ARBA00004682"/>
    </source>
</evidence>
<dbReference type="Gene3D" id="3.30.360.10">
    <property type="entry name" value="Dihydrodipicolinate Reductase, domain 2"/>
    <property type="match status" value="1"/>
</dbReference>
<dbReference type="FunFam" id="3.40.50.720:FF:000072">
    <property type="entry name" value="Saccharopine dehydrogenase [NADP(+), L-glutamate-forming]"/>
    <property type="match status" value="1"/>
</dbReference>
<dbReference type="Gene3D" id="3.30.70.2690">
    <property type="entry name" value="LOR/SDH bifunctional enzyme, conserved domain"/>
    <property type="match status" value="1"/>
</dbReference>
<protein>
    <recommendedName>
        <fullName evidence="12">Saccharopine dehydrogenase (NAD(+), L-glutamate-forming)</fullName>
    </recommendedName>
</protein>
<dbReference type="InterPro" id="IPR007886">
    <property type="entry name" value="AlaDH/PNT_N"/>
</dbReference>
<dbReference type="SUPFAM" id="SSF55347">
    <property type="entry name" value="Glyceraldehyde-3-phosphate dehydrogenase-like, C-terminal domain"/>
    <property type="match status" value="1"/>
</dbReference>
<evidence type="ECO:0000256" key="6">
    <source>
        <dbReference type="ARBA" id="ARBA00023268"/>
    </source>
</evidence>
<dbReference type="Proteomes" id="UP001530315">
    <property type="component" value="Unassembled WGS sequence"/>
</dbReference>
<dbReference type="Gene3D" id="3.40.50.720">
    <property type="entry name" value="NAD(P)-binding Rossmann-like Domain"/>
    <property type="match status" value="3"/>
</dbReference>
<dbReference type="CDD" id="cd12189">
    <property type="entry name" value="LKR_SDH_like"/>
    <property type="match status" value="1"/>
</dbReference>
<dbReference type="Pfam" id="PF16653">
    <property type="entry name" value="Sacchrp_dh_C"/>
    <property type="match status" value="1"/>
</dbReference>
<comment type="caution">
    <text evidence="10">The sequence shown here is derived from an EMBL/GenBank/DDBJ whole genome shotgun (WGS) entry which is preliminary data.</text>
</comment>
<comment type="pathway">
    <text evidence="2">Amino-acid degradation; L-lysine degradation via saccharopine pathway; glutaryl-CoA from L-lysine: step 2/6.</text>
</comment>
<comment type="similarity">
    <text evidence="7">In the C-terminal section; belongs to the saccharopine dehydrogenase family.</text>
</comment>
<dbReference type="Gene3D" id="1.10.1870.10">
    <property type="entry name" value="Domain 3, Saccharopine reductase"/>
    <property type="match status" value="1"/>
</dbReference>
<evidence type="ECO:0000259" key="8">
    <source>
        <dbReference type="SMART" id="SM01002"/>
    </source>
</evidence>
<dbReference type="InterPro" id="IPR007545">
    <property type="entry name" value="LOR/SDH_bifunc_enz_cons_dom"/>
</dbReference>
<keyword evidence="5" id="KW-0520">NAD</keyword>
<dbReference type="PANTHER" id="PTHR11133">
    <property type="entry name" value="SACCHAROPINE DEHYDROGENASE"/>
    <property type="match status" value="1"/>
</dbReference>
<dbReference type="GO" id="GO:0016491">
    <property type="term" value="F:oxidoreductase activity"/>
    <property type="evidence" value="ECO:0007669"/>
    <property type="project" value="UniProtKB-KW"/>
</dbReference>
<evidence type="ECO:0000256" key="2">
    <source>
        <dbReference type="ARBA" id="ARBA00004720"/>
    </source>
</evidence>
<dbReference type="Pfam" id="PF05222">
    <property type="entry name" value="AlaDh_PNT_N"/>
    <property type="match status" value="1"/>
</dbReference>
<sequence>MAFFRATGWITSSPGIRLDVLRPWRNHSAASGRITSSPGFRLDVSRPWRNHSAASALLQRDISIGILREDYDKWERRVPVTPDHVKYLIDNYKGDKLTGIYVQPSHRIFPDSQYENAGAIITDDLSDADILLGVKRVKNETDMIPDKTYMFFSHTIKGQPQNMELLEAILDKNIQLFDYEAITKDVKDPLTGEISKKRLVAFGKFAGIAGMIDTFQCLGRRLLASGYSTPFLNCSPAYIYYDLNDAKRCIKEMGHRIQSDGLPMSLEPLVFAFTGKGNVTKGALEIFKLLPHKMISLEEAKEIKGRPGPHKCLYGIIVDQNHIVKKSGDRDETFDVKHYRANPSEYQSIFAKNVAPVCNVIVNGIYWDERYPRLLTKAEMSDLYKQGNKSLFAVGDISCDIGGSIEFLQHTTTIDKPFFSWSPVTDSVADEISDETVAMMGIDILPTELSAESSKHFGDALVPLLEQLILNGYSTDQADENLPPELANACIARNRSLTPNYKYIEALMKRRATIPLDDLKNRHILLRIEGHLFDSGLINHVLDVVERLDCHFKIEECRVTPTVNGTSHKSVLMLRVFSEEDSKLDECIMKVGMLIHLIDNADASMQHFDNRSASAQSKDDNKLSRVSVLGEKEKSVLILGAGKVAGSCAEYLGRSKSTVITVASMFEEEAMNVAKNACRGKAVTCDLSQPGNTLRHLIEEADIVVSLLPAPMHRLVVMECITLKTHLVTASYESDEMRSLRSSAEEAGIMILNEVGLDPGMDHMSAMKIIDHIHSRGGEVTSFSSVCGGLPAPEAANNPLLYKFSWSPMGVIKASQNDATYRKDGKVIMVNGADLLATSEPIHAWQSLNLECLPNRDSLIYGEKYGIQSASTVFRGTLRYQGFSALLHVFKNMGMFSDRETGATTWHDTIQNLQTKRGFHDQCSFILSCAGHDKGLANRVHSCMLWLGLRSAPVSDPSSIVKSFCDLLEQRLQYEDSERDMVLMMHDIHASFDDGSVENHLCRLQLFGDNRTTAMSKTVGYTAAIGAKLILDGVIASKGLLLPTTKDVYTPSLDLMKKEGVIFEEIVRIEGDYMEAV</sequence>
<organism evidence="10 11">
    <name type="scientific">Stephanodiscus triporus</name>
    <dbReference type="NCBI Taxonomy" id="2934178"/>
    <lineage>
        <taxon>Eukaryota</taxon>
        <taxon>Sar</taxon>
        <taxon>Stramenopiles</taxon>
        <taxon>Ochrophyta</taxon>
        <taxon>Bacillariophyta</taxon>
        <taxon>Coscinodiscophyceae</taxon>
        <taxon>Thalassiosirophycidae</taxon>
        <taxon>Stephanodiscales</taxon>
        <taxon>Stephanodiscaceae</taxon>
        <taxon>Stephanodiscus</taxon>
    </lineage>
</organism>
<dbReference type="GO" id="GO:0006553">
    <property type="term" value="P:lysine metabolic process"/>
    <property type="evidence" value="ECO:0007669"/>
    <property type="project" value="UniProtKB-ARBA"/>
</dbReference>
<name>A0ABD3PW57_9STRA</name>
<comment type="pathway">
    <text evidence="1">Amino-acid degradation; L-lysine degradation via saccharopine pathway; glutaryl-CoA from L-lysine: step 1/6.</text>
</comment>
<evidence type="ECO:0000256" key="7">
    <source>
        <dbReference type="ARBA" id="ARBA00025744"/>
    </source>
</evidence>
<dbReference type="EMBL" id="JALLAZ020000560">
    <property type="protein sequence ID" value="KAL3792384.1"/>
    <property type="molecule type" value="Genomic_DNA"/>
</dbReference>
<dbReference type="SMART" id="SM01002">
    <property type="entry name" value="AlaDh_PNT_C"/>
    <property type="match status" value="1"/>
</dbReference>
<keyword evidence="6" id="KW-0511">Multifunctional enzyme</keyword>
<dbReference type="InterPro" id="IPR043009">
    <property type="entry name" value="LOR/SDH_bifunc_enz_cons_dom_sf"/>
</dbReference>
<evidence type="ECO:0008006" key="12">
    <source>
        <dbReference type="Google" id="ProtNLM"/>
    </source>
</evidence>
<dbReference type="Pfam" id="PF03435">
    <property type="entry name" value="Sacchrp_dh_NADP"/>
    <property type="match status" value="1"/>
</dbReference>
<dbReference type="InterPro" id="IPR005097">
    <property type="entry name" value="Sacchrp_dh_NADP-bd"/>
</dbReference>
<dbReference type="InterPro" id="IPR051168">
    <property type="entry name" value="AASS"/>
</dbReference>
<gene>
    <name evidence="10" type="ORF">ACHAW5_010785</name>
</gene>
<evidence type="ECO:0000256" key="3">
    <source>
        <dbReference type="ARBA" id="ARBA00022857"/>
    </source>
</evidence>
<evidence type="ECO:0000256" key="5">
    <source>
        <dbReference type="ARBA" id="ARBA00023027"/>
    </source>
</evidence>
<accession>A0ABD3PW57</accession>
<dbReference type="FunFam" id="3.30.360.10:FF:000008">
    <property type="entry name" value="Alpha-aminoadipic semialdehyde synthase, mitochondrial"/>
    <property type="match status" value="1"/>
</dbReference>
<proteinExistence type="inferred from homology"/>
<feature type="domain" description="Alanine dehydrogenase/pyridine nucleotide transhydrogenase NAD(H)-binding" evidence="8">
    <location>
        <begin position="255"/>
        <end position="441"/>
    </location>
</feature>
<evidence type="ECO:0000313" key="10">
    <source>
        <dbReference type="EMBL" id="KAL3792384.1"/>
    </source>
</evidence>
<dbReference type="Pfam" id="PF04455">
    <property type="entry name" value="Saccharop_dh_N"/>
    <property type="match status" value="1"/>
</dbReference>
<dbReference type="AlphaFoldDB" id="A0ABD3PW57"/>
<evidence type="ECO:0000259" key="9">
    <source>
        <dbReference type="SMART" id="SM01003"/>
    </source>
</evidence>
<dbReference type="InterPro" id="IPR007698">
    <property type="entry name" value="AlaDH/PNT_NAD(H)-bd"/>
</dbReference>
<dbReference type="SUPFAM" id="SSF51735">
    <property type="entry name" value="NAD(P)-binding Rossmann-fold domains"/>
    <property type="match status" value="1"/>
</dbReference>
<dbReference type="PANTHER" id="PTHR11133:SF22">
    <property type="entry name" value="ALPHA-AMINOADIPIC SEMIALDEHYDE SYNTHASE, MITOCHONDRIAL"/>
    <property type="match status" value="1"/>
</dbReference>